<evidence type="ECO:0000256" key="5">
    <source>
        <dbReference type="ARBA" id="ARBA00022692"/>
    </source>
</evidence>
<dbReference type="OrthoDB" id="9791248at2"/>
<feature type="transmembrane region" description="Helical" evidence="8">
    <location>
        <begin position="71"/>
        <end position="89"/>
    </location>
</feature>
<evidence type="ECO:0000256" key="6">
    <source>
        <dbReference type="ARBA" id="ARBA00022989"/>
    </source>
</evidence>
<dbReference type="PANTHER" id="PTHR36122:SF2">
    <property type="entry name" value="NICOTINAMIDE RIBOSIDE TRANSPORTER PNUC"/>
    <property type="match status" value="1"/>
</dbReference>
<comment type="subcellular location">
    <subcellularLocation>
        <location evidence="1">Cell membrane</location>
        <topology evidence="1">Multi-pass membrane protein</topology>
    </subcellularLocation>
</comment>
<dbReference type="InterPro" id="IPR006419">
    <property type="entry name" value="NMN_transpt_PnuC"/>
</dbReference>
<keyword evidence="6 8" id="KW-1133">Transmembrane helix</keyword>
<evidence type="ECO:0000256" key="4">
    <source>
        <dbReference type="ARBA" id="ARBA00022475"/>
    </source>
</evidence>
<evidence type="ECO:0000256" key="2">
    <source>
        <dbReference type="ARBA" id="ARBA00006669"/>
    </source>
</evidence>
<evidence type="ECO:0000256" key="1">
    <source>
        <dbReference type="ARBA" id="ARBA00004651"/>
    </source>
</evidence>
<feature type="transmembrane region" description="Helical" evidence="8">
    <location>
        <begin position="20"/>
        <end position="40"/>
    </location>
</feature>
<comment type="caution">
    <text evidence="9">The sequence shown here is derived from an EMBL/GenBank/DDBJ whole genome shotgun (WGS) entry which is preliminary data.</text>
</comment>
<dbReference type="RefSeq" id="WP_111905354.1">
    <property type="nucleotide sequence ID" value="NZ_QLNP01000099.1"/>
</dbReference>
<comment type="similarity">
    <text evidence="2">Belongs to the nicotinamide ribonucleoside (NR) uptake permease (TC 4.B.1) family.</text>
</comment>
<evidence type="ECO:0000313" key="10">
    <source>
        <dbReference type="Proteomes" id="UP000249166"/>
    </source>
</evidence>
<proteinExistence type="inferred from homology"/>
<evidence type="ECO:0000256" key="3">
    <source>
        <dbReference type="ARBA" id="ARBA00022448"/>
    </source>
</evidence>
<evidence type="ECO:0000313" key="9">
    <source>
        <dbReference type="EMBL" id="RAM35673.1"/>
    </source>
</evidence>
<name>A0A328HF93_ARTGO</name>
<feature type="transmembrane region" description="Helical" evidence="8">
    <location>
        <begin position="183"/>
        <end position="200"/>
    </location>
</feature>
<dbReference type="EMBL" id="QLNP01000099">
    <property type="protein sequence ID" value="RAM35673.1"/>
    <property type="molecule type" value="Genomic_DNA"/>
</dbReference>
<evidence type="ECO:0000256" key="8">
    <source>
        <dbReference type="SAM" id="Phobius"/>
    </source>
</evidence>
<feature type="transmembrane region" description="Helical" evidence="8">
    <location>
        <begin position="110"/>
        <end position="130"/>
    </location>
</feature>
<dbReference type="NCBIfam" id="TIGR01528">
    <property type="entry name" value="NMN_trans_PnuC"/>
    <property type="match status" value="1"/>
</dbReference>
<dbReference type="GO" id="GO:0034257">
    <property type="term" value="F:nicotinamide riboside transmembrane transporter activity"/>
    <property type="evidence" value="ECO:0007669"/>
    <property type="project" value="InterPro"/>
</dbReference>
<sequence>MNALLDWMNSAAIPNLFGNPVSWIEIIGFVTGAACVYGVARQKLWNWPVGILNNLAFVILFLGAGLYGETVLQVIFAAVAVYGWFNWIRGCADTEGRNDLPIRDASRNEILLALGATVVGTAAVAMILTHGTDSQVPWPDAFVLTASLVATYAQAKKIFQHWHVWILIDIVSIPLYFSRTLTLTAVLYVGFLALCVYGLIDWKRTRRLQAPASTPETVTAGA</sequence>
<organism evidence="9 10">
    <name type="scientific">Arthrobacter globiformis</name>
    <dbReference type="NCBI Taxonomy" id="1665"/>
    <lineage>
        <taxon>Bacteria</taxon>
        <taxon>Bacillati</taxon>
        <taxon>Actinomycetota</taxon>
        <taxon>Actinomycetes</taxon>
        <taxon>Micrococcales</taxon>
        <taxon>Micrococcaceae</taxon>
        <taxon>Arthrobacter</taxon>
    </lineage>
</organism>
<feature type="transmembrane region" description="Helical" evidence="8">
    <location>
        <begin position="47"/>
        <end position="65"/>
    </location>
</feature>
<dbReference type="PANTHER" id="PTHR36122">
    <property type="entry name" value="NICOTINAMIDE RIBOSIDE TRANSPORTER PNUC"/>
    <property type="match status" value="1"/>
</dbReference>
<evidence type="ECO:0000256" key="7">
    <source>
        <dbReference type="ARBA" id="ARBA00023136"/>
    </source>
</evidence>
<reference evidence="9 10" key="1">
    <citation type="submission" date="2018-04" db="EMBL/GenBank/DDBJ databases">
        <title>Bacteria isolated from cave deposits of Manipur.</title>
        <authorList>
            <person name="Sahoo D."/>
            <person name="Sarangthem I."/>
            <person name="Nandeibam J."/>
        </authorList>
    </citation>
    <scope>NUCLEOTIDE SEQUENCE [LARGE SCALE GENOMIC DNA]</scope>
    <source>
        <strain evidence="10">mrc11</strain>
    </source>
</reference>
<dbReference type="Proteomes" id="UP000249166">
    <property type="component" value="Unassembled WGS sequence"/>
</dbReference>
<keyword evidence="7 8" id="KW-0472">Membrane</keyword>
<dbReference type="Pfam" id="PF04973">
    <property type="entry name" value="NMN_transporter"/>
    <property type="match status" value="1"/>
</dbReference>
<keyword evidence="4" id="KW-1003">Cell membrane</keyword>
<keyword evidence="5 8" id="KW-0812">Transmembrane</keyword>
<keyword evidence="3" id="KW-0813">Transport</keyword>
<gene>
    <name evidence="9" type="ORF">DBZ45_18760</name>
</gene>
<accession>A0A328HF93</accession>
<protein>
    <submittedName>
        <fullName evidence="9">Nicotinamide riboside transporter PnuC</fullName>
    </submittedName>
</protein>
<dbReference type="GO" id="GO:0005886">
    <property type="term" value="C:plasma membrane"/>
    <property type="evidence" value="ECO:0007669"/>
    <property type="project" value="UniProtKB-SubCell"/>
</dbReference>
<dbReference type="AlphaFoldDB" id="A0A328HF93"/>